<comment type="similarity">
    <text evidence="13">Belongs to the CRISPR-associated Cas9 family.</text>
</comment>
<keyword evidence="4" id="KW-0479">Metal-binding</keyword>
<dbReference type="NCBIfam" id="TIGR01865">
    <property type="entry name" value="cas_Csn1"/>
    <property type="match status" value="1"/>
</dbReference>
<dbReference type="EMBL" id="ACGO02000001">
    <property type="protein sequence ID" value="EFJ70027.1"/>
    <property type="molecule type" value="Genomic_DNA"/>
</dbReference>
<keyword evidence="14" id="KW-0175">Coiled coil</keyword>
<feature type="active site" description="For RuvC-like nuclease domain" evidence="13">
    <location>
        <position position="13"/>
    </location>
</feature>
<dbReference type="InterPro" id="IPR032239">
    <property type="entry name" value="Cas9-BH"/>
</dbReference>
<evidence type="ECO:0000256" key="5">
    <source>
        <dbReference type="ARBA" id="ARBA00022759"/>
    </source>
</evidence>
<evidence type="ECO:0000256" key="13">
    <source>
        <dbReference type="HAMAP-Rule" id="MF_01480"/>
    </source>
</evidence>
<dbReference type="GO" id="GO:0003723">
    <property type="term" value="F:RNA binding"/>
    <property type="evidence" value="ECO:0007669"/>
    <property type="project" value="UniProtKB-UniRule"/>
</dbReference>
<evidence type="ECO:0000256" key="11">
    <source>
        <dbReference type="ARBA" id="ARBA00023211"/>
    </source>
</evidence>
<dbReference type="InterPro" id="IPR055228">
    <property type="entry name" value="Cas9_RuvC"/>
</dbReference>
<evidence type="ECO:0000256" key="14">
    <source>
        <dbReference type="SAM" id="Coils"/>
    </source>
</evidence>
<dbReference type="InterPro" id="IPR032237">
    <property type="entry name" value="Cas9_PI"/>
</dbReference>
<dbReference type="InterPro" id="IPR003615">
    <property type="entry name" value="HNH_nuc"/>
</dbReference>
<dbReference type="Pfam" id="PF16592">
    <property type="entry name" value="Cas9_REC"/>
    <property type="match status" value="1"/>
</dbReference>
<keyword evidence="9 13" id="KW-0051">Antiviral defense</keyword>
<comment type="similarity">
    <text evidence="2">Belongs to the CRISPR-associated protein Cas9 family. Subtype II-A subfamily.</text>
</comment>
<comment type="caution">
    <text evidence="13">Lacks conserved residue(s) required for the propagation of feature annotation.</text>
</comment>
<keyword evidence="7" id="KW-0460">Magnesium</keyword>
<evidence type="ECO:0000256" key="4">
    <source>
        <dbReference type="ARBA" id="ARBA00022723"/>
    </source>
</evidence>
<feature type="domain" description="HNH Cas9-type" evidence="15">
    <location>
        <begin position="804"/>
        <end position="962"/>
    </location>
</feature>
<reference evidence="16 17" key="1">
    <citation type="submission" date="2010-06" db="EMBL/GenBank/DDBJ databases">
        <authorList>
            <person name="Muzny D."/>
            <person name="Qin X."/>
            <person name="Buhay C."/>
            <person name="Dugan-Rocha S."/>
            <person name="Ding Y."/>
            <person name="Chen G."/>
            <person name="Hawes A."/>
            <person name="Holder M."/>
            <person name="Jhangiani S."/>
            <person name="Johnson A."/>
            <person name="Khan Z."/>
            <person name="Li Z."/>
            <person name="Liu W."/>
            <person name="Liu X."/>
            <person name="Perez L."/>
            <person name="Shen H."/>
            <person name="Wang Q."/>
            <person name="Watt J."/>
            <person name="Xi L."/>
            <person name="Xin Y."/>
            <person name="Zhou J."/>
            <person name="Deng J."/>
            <person name="Jiang H."/>
            <person name="Liu Y."/>
            <person name="Qu J."/>
            <person name="Song X.-Z."/>
            <person name="Zhang L."/>
            <person name="Villasana D."/>
            <person name="Johnson A."/>
            <person name="Liu J."/>
            <person name="Liyanage D."/>
            <person name="Lorensuhewa L."/>
            <person name="Robinson T."/>
            <person name="Song A."/>
            <person name="Song B.-B."/>
            <person name="Dinh H."/>
            <person name="Thornton R."/>
            <person name="Coyle M."/>
            <person name="Francisco L."/>
            <person name="Jackson L."/>
            <person name="Javaid M."/>
            <person name="Korchina V."/>
            <person name="Kovar C."/>
            <person name="Mata R."/>
            <person name="Mathew T."/>
            <person name="Ngo R."/>
            <person name="Nguyen L."/>
            <person name="Nguyen N."/>
            <person name="Okwuonu G."/>
            <person name="Ongeri F."/>
            <person name="Pham C."/>
            <person name="Simmons D."/>
            <person name="Wilczek-Boney K."/>
            <person name="Hale W."/>
            <person name="Jakkamsetti A."/>
            <person name="Pham P."/>
            <person name="Ruth R."/>
            <person name="San Lucas F."/>
            <person name="Warren J."/>
            <person name="Zhang J."/>
            <person name="Zhao Z."/>
            <person name="Zhou C."/>
            <person name="Zhu D."/>
            <person name="Lee S."/>
            <person name="Bess C."/>
            <person name="Blankenburg K."/>
            <person name="Forbes L."/>
            <person name="Fu Q."/>
            <person name="Gubbala S."/>
            <person name="Hirani K."/>
            <person name="Jayaseelan J.C."/>
            <person name="Lara F."/>
            <person name="Munidasa M."/>
            <person name="Palculict T."/>
            <person name="Patil S."/>
            <person name="Pu L.-L."/>
            <person name="Saada N."/>
            <person name="Tang L."/>
            <person name="Weissenberger G."/>
            <person name="Zhu Y."/>
            <person name="Hemphill L."/>
            <person name="Shang Y."/>
            <person name="Youmans B."/>
            <person name="Ayvaz T."/>
            <person name="Ross M."/>
            <person name="Santibanez J."/>
            <person name="Aqrawi P."/>
            <person name="Gross S."/>
            <person name="Joshi V."/>
            <person name="Fowler G."/>
            <person name="Nazareth L."/>
            <person name="Reid J."/>
            <person name="Worley K."/>
            <person name="Petrosino J."/>
            <person name="Highlander S."/>
            <person name="Gibbs R."/>
        </authorList>
    </citation>
    <scope>NUCLEOTIDE SEQUENCE [LARGE SCALE GENOMIC DNA]</scope>
    <source>
        <strain evidence="16 17">JV-V03</strain>
    </source>
</reference>
<evidence type="ECO:0000256" key="7">
    <source>
        <dbReference type="ARBA" id="ARBA00022842"/>
    </source>
</evidence>
<evidence type="ECO:0000256" key="3">
    <source>
        <dbReference type="ARBA" id="ARBA00022722"/>
    </source>
</evidence>
<evidence type="ECO:0000256" key="8">
    <source>
        <dbReference type="ARBA" id="ARBA00022884"/>
    </source>
</evidence>
<comment type="domain">
    <text evidence="13">Has 2 endonuclease domains. The discontinuous RuvC-like domain cleaves the target DNA noncomplementary to crRNA while the HNH nuclease domain cleaves the target DNA complementary to crRNA.</text>
</comment>
<keyword evidence="8 13" id="KW-0694">RNA-binding</keyword>
<evidence type="ECO:0000256" key="12">
    <source>
        <dbReference type="ARBA" id="ARBA00046380"/>
    </source>
</evidence>
<dbReference type="InterPro" id="IPR028629">
    <property type="entry name" value="Cas9"/>
</dbReference>
<keyword evidence="3 13" id="KW-0540">Nuclease</keyword>
<name>A0AA86ZSU2_9LACO</name>
<sequence>MTKIKNEYIVGLDVGTNSCGWVAMDFQNTILRMHGKTAIGSHLFDAGNSAADRRAFRTTRRRIKRRKWRLKLLEEIFDPYMTEVDPYFFARLKESGLSPLDKRKNVSSIVFPTALEDKKFYCNYPTIYHLRYDLMSEDKKFDLREIYLAIHHIVKYRGNFLYNTPVKDFEASKIDVKDSLEKLNELYERLDSEFTVELDSSNALEIEKIIRDKKVFKINKVKSIHQLLSLKTENKERTKLIKDVSKQIINAILGYKTKFETILLKNISKDEADDWEFKLTDVDADNKFENLIGDLNENEQEILLEIRNLANAITLSNIVEEGKTLSESMIDKYNKHSDDLELLKQVISDHPDRDKAKKLALAYDLYVNNRHGKLLQAKDVLGSKKTLSKEDFYKEVKKNLDDSKASQEILDTIALDSFMPKQRTNENGVIPYQLHQLELDRIIKNQGKYYPFLKEVNPVSSHLKEAPYKLDELIRFRVPYYVGPLISPNESTKNKQTKKNQNFAWMIRKEQGQITPWNFDQKVDRMASANKFIKRMTTKDTYLLGEDVLPANSLLYQKFTVLNELNNIKINGKRISVPLKEELYNNLFKKNSTVTTNKLKSYLKENYNLINVEIKGLADEKKFNSGLTTYNKLRNLKIFDQQLDDLNYDKDFERIIEWSTIFEDKAIYKDKLKTIKWLSDRQIDKLSKIRMQGWGQLSKKLLSQLTDNNGQTIIEQLWDSQNNFMQIVNQSDFKDAIAVANQNLLVNTSVEDILNEAYTSPANKKAIRQVVKVVDDIVKAASGKVPKQIAIEFTRDADDKAKISQTRANKLRKVYKELSNELASETIRNELERVAKDQKLLKDKYYLYFMQLGRDAYTGEPINIDDLGQYDIDHILPQSFIKDDSLENRVLVKKAVNNGKSDNVPVKLYGNRMAADLGMTIRHMWEKWKDQGLITKTKYNNLIIDPDKINKYESSGFIHRQLVETSQIIKLVSTILQSKYPDTEIIVVKARYNHYLRKHLNLYKSREVNDYHHAIDAYLSAICGNLLYQVYPYLRPFFVYGQYKKFSSDPKKEKIIYDKTRKYNFISQIFENKSNDIISLETKKKVFDKKDIIEKLKHAYNYKYMLVSRETETHDQEMFKMTVYPRLSRDTKKSRNLISKKKDMPTEIYGGYTNNSDAYMVIARINKKKGTEYRVFGVPMRELVNLRKAEKNGRYNAYLKQVLEPEIMYSKNGKKNKTISSFEIVKAKVPYKQVILDGDKKFMLASSTYVQNAKQLTLSQNSMQAITDNCENDTEEEKALEEKALIEAYDEILTNIDKYLPLFDINKFREKLHAGREKFINLSLDVKKDTILQVLNGLHDNAVMPKIKSLGLSTPLGFMQFSSGVPLSENAKLIYQSPTGLFEKRVKISDL</sequence>
<evidence type="ECO:0000259" key="15">
    <source>
        <dbReference type="PROSITE" id="PS51749"/>
    </source>
</evidence>
<feature type="coiled-coil region" evidence="14">
    <location>
        <begin position="801"/>
        <end position="828"/>
    </location>
</feature>
<feature type="active site" description="Proton acceptor for HNH nuclease domain" evidence="13">
    <location>
        <position position="874"/>
    </location>
</feature>
<gene>
    <name evidence="16" type="primary">csn1</name>
    <name evidence="13" type="synonym">cas9</name>
    <name evidence="16" type="ORF">HMPREF0514_10471</name>
</gene>
<evidence type="ECO:0000256" key="10">
    <source>
        <dbReference type="ARBA" id="ARBA00023125"/>
    </source>
</evidence>
<keyword evidence="11" id="KW-0464">Manganese</keyword>
<keyword evidence="10 13" id="KW-0238">DNA-binding</keyword>
<dbReference type="GO" id="GO:0043571">
    <property type="term" value="P:maintenance of CRISPR repeat elements"/>
    <property type="evidence" value="ECO:0007669"/>
    <property type="project" value="UniProtKB-UniRule"/>
</dbReference>
<proteinExistence type="inferred from homology"/>
<dbReference type="GO" id="GO:0046872">
    <property type="term" value="F:metal ion binding"/>
    <property type="evidence" value="ECO:0007669"/>
    <property type="project" value="UniProtKB-UniRule"/>
</dbReference>
<dbReference type="PROSITE" id="PS51749">
    <property type="entry name" value="HNH_CAS9"/>
    <property type="match status" value="1"/>
</dbReference>
<evidence type="ECO:0000313" key="16">
    <source>
        <dbReference type="EMBL" id="EFJ70027.1"/>
    </source>
</evidence>
<accession>A0AA86ZSU2</accession>
<comment type="cofactor">
    <cofactor evidence="1">
        <name>Mg(2+)</name>
        <dbReference type="ChEBI" id="CHEBI:18420"/>
    </cofactor>
</comment>
<dbReference type="Pfam" id="PF16595">
    <property type="entry name" value="Cas9_PI"/>
    <property type="match status" value="1"/>
</dbReference>
<dbReference type="GO" id="GO:0051607">
    <property type="term" value="P:defense response to virus"/>
    <property type="evidence" value="ECO:0007669"/>
    <property type="project" value="UniProtKB-UniRule"/>
</dbReference>
<dbReference type="Pfam" id="PF16593">
    <property type="entry name" value="Cas9-BH"/>
    <property type="match status" value="1"/>
</dbReference>
<evidence type="ECO:0000313" key="17">
    <source>
        <dbReference type="Proteomes" id="UP000003672"/>
    </source>
</evidence>
<evidence type="ECO:0000256" key="9">
    <source>
        <dbReference type="ARBA" id="ARBA00023118"/>
    </source>
</evidence>
<comment type="subunit">
    <text evidence="12 13">Monomer. Binds crRNA and tracrRNA.</text>
</comment>
<comment type="function">
    <text evidence="13">CRISPR (clustered regularly interspaced short palindromic repeat) is an adaptive immune system that provides protection against mobile genetic elements (viruses, transposable elements and conjugative plasmids). CRISPR clusters contain spacers, sequences complementary to antecedent mobile elements, and target invading nucleic acids. CRISPR clusters are transcribed and processed into CRISPR RNA (crRNA). In type II CRISPR systems correct processing of pre-crRNA requires a trans-encoded small RNA (tracrRNA), endogenous ribonuclease 3 (rnc) and this protein. The tracrRNA serves as a guide for ribonuclease 3-aided processing of pre-crRNA. Subsequently Cas9/crRNA/tracrRNA endonucleolytically cleaves linear or circular dsDNA target complementary to the spacer; Cas9 is inactive in the absence of the 2 guide RNAs (gRNA). Cas9 recognizes the protospacer adjacent motif (PAM) in the CRISPR repeat sequences to help distinguish self versus nonself, as targets within the bacterial CRISPR locus do not have PAMs. PAM recognition is also required for catalytic activity.</text>
</comment>
<keyword evidence="6 13" id="KW-0378">Hydrolase</keyword>
<dbReference type="Gene3D" id="1.10.30.50">
    <property type="match status" value="1"/>
</dbReference>
<dbReference type="Pfam" id="PF22702">
    <property type="entry name" value="Cas9_RuvC"/>
    <property type="match status" value="1"/>
</dbReference>
<dbReference type="InterPro" id="IPR032240">
    <property type="entry name" value="Cas9_REC"/>
</dbReference>
<dbReference type="RefSeq" id="WP_003648675.1">
    <property type="nucleotide sequence ID" value="NZ_CP040500.1"/>
</dbReference>
<dbReference type="InterPro" id="IPR033114">
    <property type="entry name" value="HNH_CAS9"/>
</dbReference>
<dbReference type="InterPro" id="IPR036397">
    <property type="entry name" value="RNaseH_sf"/>
</dbReference>
<keyword evidence="5 13" id="KW-0255">Endonuclease</keyword>
<evidence type="ECO:0000256" key="2">
    <source>
        <dbReference type="ARBA" id="ARBA00005244"/>
    </source>
</evidence>
<organism evidence="16 17">
    <name type="scientific">Lactobacillus paragasseri JV-V03</name>
    <dbReference type="NCBI Taxonomy" id="525326"/>
    <lineage>
        <taxon>Bacteria</taxon>
        <taxon>Bacillati</taxon>
        <taxon>Bacillota</taxon>
        <taxon>Bacilli</taxon>
        <taxon>Lactobacillales</taxon>
        <taxon>Lactobacillaceae</taxon>
        <taxon>Lactobacillus</taxon>
    </lineage>
</organism>
<evidence type="ECO:0000256" key="6">
    <source>
        <dbReference type="ARBA" id="ARBA00022801"/>
    </source>
</evidence>
<evidence type="ECO:0000256" key="1">
    <source>
        <dbReference type="ARBA" id="ARBA00001946"/>
    </source>
</evidence>
<dbReference type="GO" id="GO:0003677">
    <property type="term" value="F:DNA binding"/>
    <property type="evidence" value="ECO:0007669"/>
    <property type="project" value="UniProtKB-UniRule"/>
</dbReference>
<dbReference type="Gene3D" id="3.30.420.10">
    <property type="entry name" value="Ribonuclease H-like superfamily/Ribonuclease H"/>
    <property type="match status" value="1"/>
</dbReference>
<dbReference type="EC" id="3.1.-.-" evidence="13"/>
<dbReference type="GO" id="GO:0004519">
    <property type="term" value="F:endonuclease activity"/>
    <property type="evidence" value="ECO:0007669"/>
    <property type="project" value="UniProtKB-UniRule"/>
</dbReference>
<dbReference type="HAMAP" id="MF_01480">
    <property type="entry name" value="Cas9"/>
    <property type="match status" value="1"/>
</dbReference>
<dbReference type="Pfam" id="PF13395">
    <property type="entry name" value="HNH_4"/>
    <property type="match status" value="1"/>
</dbReference>
<dbReference type="Proteomes" id="UP000003672">
    <property type="component" value="Unassembled WGS sequence"/>
</dbReference>
<dbReference type="GO" id="GO:0016787">
    <property type="term" value="F:hydrolase activity"/>
    <property type="evidence" value="ECO:0007669"/>
    <property type="project" value="UniProtKB-KW"/>
</dbReference>
<protein>
    <recommendedName>
        <fullName evidence="13">CRISPR-associated endonuclease Cas9</fullName>
        <ecNumber evidence="13">3.1.-.-</ecNumber>
    </recommendedName>
</protein>
<comment type="caution">
    <text evidence="16">The sequence shown here is derived from an EMBL/GenBank/DDBJ whole genome shotgun (WGS) entry which is preliminary data.</text>
</comment>